<proteinExistence type="predicted"/>
<reference evidence="1 2" key="1">
    <citation type="journal article" date="2012" name="J. Bacteriol.">
        <title>Genome Sequence of Blastococcus saxobsidens DD2, a Stone-Inhabiting Bacterium.</title>
        <authorList>
            <person name="Chouaia B."/>
            <person name="Crotti E."/>
            <person name="Brusetti L."/>
            <person name="Daffonchio D."/>
            <person name="Essoussi I."/>
            <person name="Nouioui I."/>
            <person name="Sbissi I."/>
            <person name="Ghodhbane-Gtari F."/>
            <person name="Gtari M."/>
            <person name="Vacherie B."/>
            <person name="Barbe V."/>
            <person name="Medigue C."/>
            <person name="Gury J."/>
            <person name="Pujic P."/>
            <person name="Normand P."/>
        </authorList>
    </citation>
    <scope>NUCLEOTIDE SEQUENCE [LARGE SCALE GENOMIC DNA]</scope>
    <source>
        <strain evidence="1 2">DD2</strain>
    </source>
</reference>
<gene>
    <name evidence="1" type="ordered locus">BLASA_1962</name>
</gene>
<sequence length="84" mass="9704">MSLLRLLVRMSAPARVYVDQHWLDPEDGQHLTYRRSTSYGPGCPGWLVAVDDEYAELAEEFVRHRNGYEATLADAKRRWTPQPS</sequence>
<reference evidence="2" key="2">
    <citation type="submission" date="2012-02" db="EMBL/GenBank/DDBJ databases">
        <title>Complete genome sequence of Blastococcus saxobsidens strain DD2.</title>
        <authorList>
            <person name="Genoscope."/>
        </authorList>
    </citation>
    <scope>NUCLEOTIDE SEQUENCE [LARGE SCALE GENOMIC DNA]</scope>
    <source>
        <strain evidence="2">DD2</strain>
    </source>
</reference>
<dbReference type="RefSeq" id="WP_014375759.1">
    <property type="nucleotide sequence ID" value="NC_016943.1"/>
</dbReference>
<evidence type="ECO:0000313" key="1">
    <source>
        <dbReference type="EMBL" id="CCG02876.1"/>
    </source>
</evidence>
<dbReference type="Proteomes" id="UP000007517">
    <property type="component" value="Chromosome"/>
</dbReference>
<dbReference type="STRING" id="1146883.BLASA_1962"/>
<evidence type="ECO:0000313" key="2">
    <source>
        <dbReference type="Proteomes" id="UP000007517"/>
    </source>
</evidence>
<keyword evidence="2" id="KW-1185">Reference proteome</keyword>
<accession>H6RQZ7</accession>
<dbReference type="EMBL" id="FO117623">
    <property type="protein sequence ID" value="CCG02876.1"/>
    <property type="molecule type" value="Genomic_DNA"/>
</dbReference>
<dbReference type="HOGENOM" id="CLU_2520992_0_0_11"/>
<dbReference type="AlphaFoldDB" id="H6RQZ7"/>
<dbReference type="OrthoDB" id="5193700at2"/>
<protein>
    <submittedName>
        <fullName evidence="1">Uncharacterized protein</fullName>
    </submittedName>
</protein>
<dbReference type="KEGG" id="bsd:BLASA_1962"/>
<name>H6RQZ7_BLASD</name>
<organism evidence="1 2">
    <name type="scientific">Blastococcus saxobsidens (strain DD2)</name>
    <dbReference type="NCBI Taxonomy" id="1146883"/>
    <lineage>
        <taxon>Bacteria</taxon>
        <taxon>Bacillati</taxon>
        <taxon>Actinomycetota</taxon>
        <taxon>Actinomycetes</taxon>
        <taxon>Geodermatophilales</taxon>
        <taxon>Geodermatophilaceae</taxon>
        <taxon>Blastococcus</taxon>
    </lineage>
</organism>